<dbReference type="InterPro" id="IPR003715">
    <property type="entry name" value="Poly_export_N"/>
</dbReference>
<accession>A0A2T1DNK6</accession>
<evidence type="ECO:0000259" key="15">
    <source>
        <dbReference type="Pfam" id="PF02563"/>
    </source>
</evidence>
<dbReference type="PANTHER" id="PTHR33619">
    <property type="entry name" value="POLYSACCHARIDE EXPORT PROTEIN GFCE-RELATED"/>
    <property type="match status" value="1"/>
</dbReference>
<dbReference type="Pfam" id="PF22461">
    <property type="entry name" value="SLBB_2"/>
    <property type="match status" value="1"/>
</dbReference>
<keyword evidence="10" id="KW-0626">Porin</keyword>
<keyword evidence="12" id="KW-0564">Palmitate</keyword>
<comment type="caution">
    <text evidence="18">The sequence shown here is derived from an EMBL/GenBank/DDBJ whole genome shotgun (WGS) entry which is preliminary data.</text>
</comment>
<evidence type="ECO:0000256" key="6">
    <source>
        <dbReference type="ARBA" id="ARBA00022692"/>
    </source>
</evidence>
<evidence type="ECO:0000256" key="1">
    <source>
        <dbReference type="ARBA" id="ARBA00004571"/>
    </source>
</evidence>
<evidence type="ECO:0000256" key="7">
    <source>
        <dbReference type="ARBA" id="ARBA00022729"/>
    </source>
</evidence>
<dbReference type="Pfam" id="PF02563">
    <property type="entry name" value="Poly_export"/>
    <property type="match status" value="1"/>
</dbReference>
<evidence type="ECO:0000256" key="8">
    <source>
        <dbReference type="ARBA" id="ARBA00023047"/>
    </source>
</evidence>
<dbReference type="InterPro" id="IPR054765">
    <property type="entry name" value="SLBB_dom"/>
</dbReference>
<evidence type="ECO:0000256" key="9">
    <source>
        <dbReference type="ARBA" id="ARBA00023065"/>
    </source>
</evidence>
<dbReference type="Proteomes" id="UP000238634">
    <property type="component" value="Unassembled WGS sequence"/>
</dbReference>
<protein>
    <submittedName>
        <fullName evidence="18">Sugar ABC transporter substrate-binding protein</fullName>
    </submittedName>
</protein>
<keyword evidence="13" id="KW-0998">Cell outer membrane</keyword>
<evidence type="ECO:0000313" key="18">
    <source>
        <dbReference type="EMBL" id="PSB22035.1"/>
    </source>
</evidence>
<keyword evidence="6" id="KW-0812">Transmembrane</keyword>
<dbReference type="OrthoDB" id="9793939at2"/>
<dbReference type="AlphaFoldDB" id="A0A2T1DNK6"/>
<reference evidence="18 19" key="1">
    <citation type="submission" date="2018-02" db="EMBL/GenBank/DDBJ databases">
        <authorList>
            <person name="Cohen D.B."/>
            <person name="Kent A.D."/>
        </authorList>
    </citation>
    <scope>NUCLEOTIDE SEQUENCE [LARGE SCALE GENOMIC DNA]</scope>
    <source>
        <strain evidence="18 19">ULC007</strain>
    </source>
</reference>
<feature type="domain" description="Polysaccharide export protein N-terminal" evidence="15">
    <location>
        <begin position="49"/>
        <end position="122"/>
    </location>
</feature>
<dbReference type="GO" id="GO:0015159">
    <property type="term" value="F:polysaccharide transmembrane transporter activity"/>
    <property type="evidence" value="ECO:0007669"/>
    <property type="project" value="InterPro"/>
</dbReference>
<gene>
    <name evidence="18" type="ORF">C7B65_01055</name>
</gene>
<evidence type="ECO:0000256" key="12">
    <source>
        <dbReference type="ARBA" id="ARBA00023139"/>
    </source>
</evidence>
<evidence type="ECO:0000256" key="5">
    <source>
        <dbReference type="ARBA" id="ARBA00022597"/>
    </source>
</evidence>
<dbReference type="RefSeq" id="WP_073069055.1">
    <property type="nucleotide sequence ID" value="NZ_MPPI01000001.1"/>
</dbReference>
<evidence type="ECO:0000256" key="4">
    <source>
        <dbReference type="ARBA" id="ARBA00022452"/>
    </source>
</evidence>
<keyword evidence="14" id="KW-0449">Lipoprotein</keyword>
<comment type="subcellular location">
    <subcellularLocation>
        <location evidence="1">Cell outer membrane</location>
        <topology evidence="1">Multi-pass membrane protein</topology>
    </subcellularLocation>
</comment>
<evidence type="ECO:0000259" key="16">
    <source>
        <dbReference type="Pfam" id="PF10531"/>
    </source>
</evidence>
<evidence type="ECO:0000256" key="10">
    <source>
        <dbReference type="ARBA" id="ARBA00023114"/>
    </source>
</evidence>
<keyword evidence="19" id="KW-1185">Reference proteome</keyword>
<dbReference type="STRING" id="1920490.GCA_001895925_00760"/>
<feature type="domain" description="SLBB" evidence="17">
    <location>
        <begin position="130"/>
        <end position="215"/>
    </location>
</feature>
<evidence type="ECO:0000256" key="13">
    <source>
        <dbReference type="ARBA" id="ARBA00023237"/>
    </source>
</evidence>
<keyword evidence="8" id="KW-0625">Polysaccharide transport</keyword>
<evidence type="ECO:0000256" key="11">
    <source>
        <dbReference type="ARBA" id="ARBA00023136"/>
    </source>
</evidence>
<keyword evidence="7" id="KW-0732">Signal</keyword>
<keyword evidence="4" id="KW-1134">Transmembrane beta strand</keyword>
<reference evidence="18 19" key="2">
    <citation type="submission" date="2018-03" db="EMBL/GenBank/DDBJ databases">
        <title>The ancient ancestry and fast evolution of plastids.</title>
        <authorList>
            <person name="Moore K.R."/>
            <person name="Magnabosco C."/>
            <person name="Momper L."/>
            <person name="Gold D.A."/>
            <person name="Bosak T."/>
            <person name="Fournier G.P."/>
        </authorList>
    </citation>
    <scope>NUCLEOTIDE SEQUENCE [LARGE SCALE GENOMIC DNA]</scope>
    <source>
        <strain evidence="18 19">ULC007</strain>
    </source>
</reference>
<proteinExistence type="inferred from homology"/>
<evidence type="ECO:0000256" key="2">
    <source>
        <dbReference type="ARBA" id="ARBA00009450"/>
    </source>
</evidence>
<dbReference type="Gene3D" id="3.30.1950.10">
    <property type="entry name" value="wza like domain"/>
    <property type="match status" value="1"/>
</dbReference>
<feature type="domain" description="Soluble ligand binding" evidence="16">
    <location>
        <begin position="367"/>
        <end position="418"/>
    </location>
</feature>
<dbReference type="InterPro" id="IPR049712">
    <property type="entry name" value="Poly_export"/>
</dbReference>
<evidence type="ECO:0000259" key="17">
    <source>
        <dbReference type="Pfam" id="PF22461"/>
    </source>
</evidence>
<sequence>MVTRVRSQLSLIGQSTLVLLVATACFSPAIVQARVQPNPAPASVPTPSEDDGYLLDGGDRIRVDFFSVPEFTGDYQVLPNGTVNFPQVGAVSLQGRTLKQAATVISRRFDAILTRPMVTVSLTTARPVTVAIAGEVNRPGSYPVPAAAGGSPRLTQVLQLAEGVTQAADIDRVQIRRPRPFNQGADEIITVSLGQLLQTGDVRQDLRLRDGDSILIPTSSQVDLNGMRRLAAANFATSTTRPIKIAVVGEVNRPGPYTLTQAGGNGSGDTNTPTLQANSVTRAIQTAGGITQTADVRKIQVRRMTQSGDIQTINVDFWKLLASGDLRQDVPLQEGDTIEIPTATTLNDQEATRIASASFSTNKININVVGEVGRPGTLAIDPNTPLNQGLLAAGGFNDRARKGSVTLIRLNPNGTVTKRDISVDFAQGLNEKGNPALRNNDTLVVRKSALAGVSSTIQSILSPFSGLLGVFRLFGL</sequence>
<dbReference type="GO" id="GO:0046930">
    <property type="term" value="C:pore complex"/>
    <property type="evidence" value="ECO:0007669"/>
    <property type="project" value="UniProtKB-KW"/>
</dbReference>
<dbReference type="GO" id="GO:0015288">
    <property type="term" value="F:porin activity"/>
    <property type="evidence" value="ECO:0007669"/>
    <property type="project" value="UniProtKB-KW"/>
</dbReference>
<dbReference type="GO" id="GO:0009279">
    <property type="term" value="C:cell outer membrane"/>
    <property type="evidence" value="ECO:0007669"/>
    <property type="project" value="UniProtKB-SubCell"/>
</dbReference>
<keyword evidence="9" id="KW-0406">Ion transport</keyword>
<evidence type="ECO:0000256" key="14">
    <source>
        <dbReference type="ARBA" id="ARBA00023288"/>
    </source>
</evidence>
<evidence type="ECO:0000313" key="19">
    <source>
        <dbReference type="Proteomes" id="UP000238634"/>
    </source>
</evidence>
<keyword evidence="3" id="KW-0813">Transport</keyword>
<keyword evidence="11" id="KW-0472">Membrane</keyword>
<dbReference type="Gene3D" id="3.10.560.10">
    <property type="entry name" value="Outer membrane lipoprotein wza domain like"/>
    <property type="match status" value="3"/>
</dbReference>
<comment type="similarity">
    <text evidence="2">Belongs to the BexD/CtrA/VexA family.</text>
</comment>
<name>A0A2T1DNK6_9CYAN</name>
<dbReference type="PROSITE" id="PS51257">
    <property type="entry name" value="PROKAR_LIPOPROTEIN"/>
    <property type="match status" value="1"/>
</dbReference>
<dbReference type="InterPro" id="IPR019554">
    <property type="entry name" value="Soluble_ligand-bd"/>
</dbReference>
<dbReference type="Pfam" id="PF10531">
    <property type="entry name" value="SLBB"/>
    <property type="match status" value="2"/>
</dbReference>
<keyword evidence="5" id="KW-0762">Sugar transport</keyword>
<organism evidence="18 19">
    <name type="scientific">Phormidesmis priestleyi ULC007</name>
    <dbReference type="NCBI Taxonomy" id="1920490"/>
    <lineage>
        <taxon>Bacteria</taxon>
        <taxon>Bacillati</taxon>
        <taxon>Cyanobacteriota</taxon>
        <taxon>Cyanophyceae</taxon>
        <taxon>Leptolyngbyales</taxon>
        <taxon>Leptolyngbyaceae</taxon>
        <taxon>Phormidesmis</taxon>
    </lineage>
</organism>
<evidence type="ECO:0000256" key="3">
    <source>
        <dbReference type="ARBA" id="ARBA00022448"/>
    </source>
</evidence>
<dbReference type="GO" id="GO:0006811">
    <property type="term" value="P:monoatomic ion transport"/>
    <property type="evidence" value="ECO:0007669"/>
    <property type="project" value="UniProtKB-KW"/>
</dbReference>
<dbReference type="EMBL" id="PVWG01000001">
    <property type="protein sequence ID" value="PSB22035.1"/>
    <property type="molecule type" value="Genomic_DNA"/>
</dbReference>
<feature type="domain" description="Soluble ligand binding" evidence="16">
    <location>
        <begin position="280"/>
        <end position="312"/>
    </location>
</feature>
<dbReference type="PANTHER" id="PTHR33619:SF3">
    <property type="entry name" value="POLYSACCHARIDE EXPORT PROTEIN GFCE-RELATED"/>
    <property type="match status" value="1"/>
</dbReference>